<dbReference type="AlphaFoldDB" id="A0A178IDI3"/>
<evidence type="ECO:0000256" key="3">
    <source>
        <dbReference type="ARBA" id="ARBA00023295"/>
    </source>
</evidence>
<keyword evidence="7" id="KW-1185">Reference proteome</keyword>
<evidence type="ECO:0008006" key="8">
    <source>
        <dbReference type="Google" id="ProtNLM"/>
    </source>
</evidence>
<sequence length="475" mass="51550">MKHLVTRFAFQIQAAITALACGTAGLAAAMPEHEPIAPIHAPFPMPQLARPAFPARTISIREHGAVSGDASAIAANTAAFAAAIKACAEAGGGRVLVPPGEWHTGPIHLRSNIDLHLSDGAEIVFSDRFEDYLPVVFVRSGGVEIHNYSPLVYARDCENIAITGPGRLNGNAGAWWGWKKKETRETFQLAARGVPVEKRIFGTPEAAIRPSFVSFIGCKNILLEGFTIGSGPNWTIHPVYCENIIIRRVHVLTDGPNNDGIDPDSCRNLLVEHCVFDTGDDCLVLKSGYNEDGWRVGRPTENVVMRHCSSKRGHGGLVIGSEMSGDVRNVYMHDCHFEGTDRALRIKSRPDRGGVVENVWVKNITVKDMQREVVILNMDYASDPTAVTRRAPPIFRNIHVSDVTADGAPVAIRITGAEDASIENITFSKMTISSSEGVIIDRASGITFDKFKIITKKGPAFQLNNVSNISIQSGE</sequence>
<proteinExistence type="inferred from homology"/>
<dbReference type="PANTHER" id="PTHR31339">
    <property type="entry name" value="PECTIN LYASE-RELATED"/>
    <property type="match status" value="1"/>
</dbReference>
<evidence type="ECO:0000256" key="1">
    <source>
        <dbReference type="ARBA" id="ARBA00008834"/>
    </source>
</evidence>
<dbReference type="InterPro" id="IPR011050">
    <property type="entry name" value="Pectin_lyase_fold/virulence"/>
</dbReference>
<dbReference type="SMART" id="SM00710">
    <property type="entry name" value="PbH1"/>
    <property type="match status" value="6"/>
</dbReference>
<comment type="caution">
    <text evidence="6">The sequence shown here is derived from an EMBL/GenBank/DDBJ whole genome shotgun (WGS) entry which is preliminary data.</text>
</comment>
<evidence type="ECO:0000313" key="7">
    <source>
        <dbReference type="Proteomes" id="UP000078486"/>
    </source>
</evidence>
<dbReference type="Pfam" id="PF00295">
    <property type="entry name" value="Glyco_hydro_28"/>
    <property type="match status" value="1"/>
</dbReference>
<feature type="signal peptide" evidence="5">
    <location>
        <begin position="1"/>
        <end position="29"/>
    </location>
</feature>
<dbReference type="InterPro" id="IPR000743">
    <property type="entry name" value="Glyco_hydro_28"/>
</dbReference>
<dbReference type="InterPro" id="IPR006626">
    <property type="entry name" value="PbH1"/>
</dbReference>
<gene>
    <name evidence="6" type="ORF">AW736_24965</name>
</gene>
<evidence type="ECO:0000256" key="5">
    <source>
        <dbReference type="SAM" id="SignalP"/>
    </source>
</evidence>
<evidence type="ECO:0000256" key="2">
    <source>
        <dbReference type="ARBA" id="ARBA00022801"/>
    </source>
</evidence>
<accession>A0A178IDI3</accession>
<dbReference type="PANTHER" id="PTHR31339:SF9">
    <property type="entry name" value="PLASMIN AND FIBRONECTIN-BINDING PROTEIN A"/>
    <property type="match status" value="1"/>
</dbReference>
<protein>
    <recommendedName>
        <fullName evidence="8">Glycoside hydrolase</fullName>
    </recommendedName>
</protein>
<dbReference type="PROSITE" id="PS51257">
    <property type="entry name" value="PROKAR_LIPOPROTEIN"/>
    <property type="match status" value="1"/>
</dbReference>
<dbReference type="SUPFAM" id="SSF51126">
    <property type="entry name" value="Pectin lyase-like"/>
    <property type="match status" value="1"/>
</dbReference>
<organism evidence="6 7">
    <name type="scientific">Termitidicoccus mucosus</name>
    <dbReference type="NCBI Taxonomy" id="1184151"/>
    <lineage>
        <taxon>Bacteria</taxon>
        <taxon>Pseudomonadati</taxon>
        <taxon>Verrucomicrobiota</taxon>
        <taxon>Opitutia</taxon>
        <taxon>Opitutales</taxon>
        <taxon>Opitutaceae</taxon>
        <taxon>Termitidicoccus</taxon>
    </lineage>
</organism>
<keyword evidence="2 4" id="KW-0378">Hydrolase</keyword>
<dbReference type="GO" id="GO:0005975">
    <property type="term" value="P:carbohydrate metabolic process"/>
    <property type="evidence" value="ECO:0007669"/>
    <property type="project" value="InterPro"/>
</dbReference>
<dbReference type="EMBL" id="LRRQ01000179">
    <property type="protein sequence ID" value="OAM87217.1"/>
    <property type="molecule type" value="Genomic_DNA"/>
</dbReference>
<name>A0A178IDI3_9BACT</name>
<dbReference type="STRING" id="1184151.AW736_24965"/>
<feature type="chain" id="PRO_5008088639" description="Glycoside hydrolase" evidence="5">
    <location>
        <begin position="30"/>
        <end position="475"/>
    </location>
</feature>
<dbReference type="RefSeq" id="WP_068772992.1">
    <property type="nucleotide sequence ID" value="NZ_CP109796.1"/>
</dbReference>
<dbReference type="InterPro" id="IPR012334">
    <property type="entry name" value="Pectin_lyas_fold"/>
</dbReference>
<dbReference type="InterPro" id="IPR051801">
    <property type="entry name" value="GH28_Enzymes"/>
</dbReference>
<reference evidence="6 7" key="1">
    <citation type="submission" date="2016-01" db="EMBL/GenBank/DDBJ databases">
        <title>High potential of lignocellulose degradation of a new Verrucomicrobia species.</title>
        <authorList>
            <person name="Wang Y."/>
            <person name="Shi Y."/>
            <person name="Qiu Z."/>
            <person name="Liu S."/>
            <person name="Yang H."/>
        </authorList>
    </citation>
    <scope>NUCLEOTIDE SEQUENCE [LARGE SCALE GENOMIC DNA]</scope>
    <source>
        <strain evidence="6 7">TSB47</strain>
    </source>
</reference>
<comment type="similarity">
    <text evidence="1 4">Belongs to the glycosyl hydrolase 28 family.</text>
</comment>
<dbReference type="Proteomes" id="UP000078486">
    <property type="component" value="Unassembled WGS sequence"/>
</dbReference>
<dbReference type="GO" id="GO:0004650">
    <property type="term" value="F:polygalacturonase activity"/>
    <property type="evidence" value="ECO:0007669"/>
    <property type="project" value="InterPro"/>
</dbReference>
<keyword evidence="5" id="KW-0732">Signal</keyword>
<keyword evidence="3 4" id="KW-0326">Glycosidase</keyword>
<dbReference type="Gene3D" id="2.160.20.10">
    <property type="entry name" value="Single-stranded right-handed beta-helix, Pectin lyase-like"/>
    <property type="match status" value="1"/>
</dbReference>
<evidence type="ECO:0000313" key="6">
    <source>
        <dbReference type="EMBL" id="OAM87217.1"/>
    </source>
</evidence>
<evidence type="ECO:0000256" key="4">
    <source>
        <dbReference type="RuleBase" id="RU361169"/>
    </source>
</evidence>
<dbReference type="OrthoDB" id="182481at2"/>